<dbReference type="Pfam" id="PF06578">
    <property type="entry name" value="YscK"/>
    <property type="match status" value="1"/>
</dbReference>
<keyword evidence="2" id="KW-1185">Reference proteome</keyword>
<organism evidence="1 2">
    <name type="scientific">Kaustia mangrovi</name>
    <dbReference type="NCBI Taxonomy" id="2593653"/>
    <lineage>
        <taxon>Bacteria</taxon>
        <taxon>Pseudomonadati</taxon>
        <taxon>Pseudomonadota</taxon>
        <taxon>Alphaproteobacteria</taxon>
        <taxon>Hyphomicrobiales</taxon>
        <taxon>Parvibaculaceae</taxon>
        <taxon>Kaustia</taxon>
    </lineage>
</organism>
<evidence type="ECO:0000313" key="2">
    <source>
        <dbReference type="Proteomes" id="UP000593594"/>
    </source>
</evidence>
<gene>
    <name evidence="1" type="ORF">HW532_09845</name>
</gene>
<dbReference type="AlphaFoldDB" id="A0A7S8C425"/>
<dbReference type="RefSeq" id="WP_213164203.1">
    <property type="nucleotide sequence ID" value="NZ_CP058214.1"/>
</dbReference>
<name>A0A7S8C425_9HYPH</name>
<evidence type="ECO:0000313" key="1">
    <source>
        <dbReference type="EMBL" id="QPC42963.1"/>
    </source>
</evidence>
<dbReference type="Proteomes" id="UP000593594">
    <property type="component" value="Chromosome"/>
</dbReference>
<sequence>MTGDTAIAAAGWRAFMDAPASYAEPGRLAACLGGTVSRAACARLLGTERLHPRLSALIARHYGLAAPLSADALDEADRAIALAPADRLAEIARRAGAIHWSASLAAAVLAREVEALHAELGEELCAFAIANRDLSGPRQPVEPLDGIADRIAVDGWRCLGAWCRAVPAAVGARVRLKLVAGALLDDEPDAPFAETGPALVRRARS</sequence>
<reference evidence="1 2" key="1">
    <citation type="submission" date="2020-06" db="EMBL/GenBank/DDBJ databases">
        <title>Genome sequence of 2 isolates from Red Sea Mangroves.</title>
        <authorList>
            <person name="Sefrji F."/>
            <person name="Michoud G."/>
            <person name="Merlino G."/>
            <person name="Daffonchio D."/>
        </authorList>
    </citation>
    <scope>NUCLEOTIDE SEQUENCE [LARGE SCALE GENOMIC DNA]</scope>
    <source>
        <strain evidence="1 2">R1DC25</strain>
    </source>
</reference>
<dbReference type="KEGG" id="kmn:HW532_09845"/>
<proteinExistence type="predicted"/>
<protein>
    <submittedName>
        <fullName evidence="1">SctK family type III secretion system sorting platform protein</fullName>
    </submittedName>
</protein>
<accession>A0A7S8C425</accession>
<dbReference type="InterPro" id="IPR009510">
    <property type="entry name" value="T3SS_K"/>
</dbReference>
<dbReference type="EMBL" id="CP058214">
    <property type="protein sequence ID" value="QPC42963.1"/>
    <property type="molecule type" value="Genomic_DNA"/>
</dbReference>